<reference evidence="1" key="1">
    <citation type="submission" date="2021-01" db="EMBL/GenBank/DDBJ databases">
        <authorList>
            <consortium name="Genoscope - CEA"/>
            <person name="William W."/>
        </authorList>
    </citation>
    <scope>NUCLEOTIDE SEQUENCE</scope>
</reference>
<keyword evidence="2" id="KW-1185">Reference proteome</keyword>
<evidence type="ECO:0000313" key="1">
    <source>
        <dbReference type="EMBL" id="CAD8201891.1"/>
    </source>
</evidence>
<protein>
    <submittedName>
        <fullName evidence="1">Uncharacterized protein</fullName>
    </submittedName>
</protein>
<accession>A0A8S1XL91</accession>
<evidence type="ECO:0000313" key="2">
    <source>
        <dbReference type="Proteomes" id="UP000689195"/>
    </source>
</evidence>
<name>A0A8S1XL91_9CILI</name>
<dbReference type="Proteomes" id="UP000689195">
    <property type="component" value="Unassembled WGS sequence"/>
</dbReference>
<dbReference type="OrthoDB" id="310663at2759"/>
<sequence length="343" mass="40267">MYKLNTMQGRSFFNFQAPINYLSKKNLFQSATEIKPKRMDTYGRLIVAQSLPKEFWFRDYLKSNRKYKKESLKIYRHQNPIYCQRMEQFQHLLVYSNQASTPSPSKKWKKFKNIILTKNSQGTMTSEIIKQKFKETLNLLIPQKFQSPPKSARYSVQSPTKNISDLSIQTTNNQIQKLDGLDSNRINYIPSLLSIDKQIKENSINQSNTNNNSFIQHKDISSNQVTPRNRFIKDCCRLYGLDSHMLPSINKLVFSDQIQLIETNETKNDKIEIITKSIEKQNYKQNTLLNLIRKQKEQQINQKQRQHSSSLKKIKCNVCNNSVSRVMSTYFPSLKKVSKRNLS</sequence>
<organism evidence="1 2">
    <name type="scientific">Paramecium pentaurelia</name>
    <dbReference type="NCBI Taxonomy" id="43138"/>
    <lineage>
        <taxon>Eukaryota</taxon>
        <taxon>Sar</taxon>
        <taxon>Alveolata</taxon>
        <taxon>Ciliophora</taxon>
        <taxon>Intramacronucleata</taxon>
        <taxon>Oligohymenophorea</taxon>
        <taxon>Peniculida</taxon>
        <taxon>Parameciidae</taxon>
        <taxon>Paramecium</taxon>
    </lineage>
</organism>
<dbReference type="AlphaFoldDB" id="A0A8S1XL91"/>
<gene>
    <name evidence="1" type="ORF">PPENT_87.1.T1290078</name>
</gene>
<proteinExistence type="predicted"/>
<dbReference type="EMBL" id="CAJJDO010000129">
    <property type="protein sequence ID" value="CAD8201891.1"/>
    <property type="molecule type" value="Genomic_DNA"/>
</dbReference>
<comment type="caution">
    <text evidence="1">The sequence shown here is derived from an EMBL/GenBank/DDBJ whole genome shotgun (WGS) entry which is preliminary data.</text>
</comment>